<keyword evidence="2" id="KW-1185">Reference proteome</keyword>
<accession>A0A9N9DZS4</accession>
<dbReference type="AlphaFoldDB" id="A0A9N9DZS4"/>
<dbReference type="Proteomes" id="UP000789570">
    <property type="component" value="Unassembled WGS sequence"/>
</dbReference>
<proteinExistence type="predicted"/>
<sequence>MKVNDTYHIYFNNVPVEKIANTDAQQFDFSESNDEFMITLSSVNIINIYY</sequence>
<reference evidence="1" key="1">
    <citation type="submission" date="2021-06" db="EMBL/GenBank/DDBJ databases">
        <authorList>
            <person name="Kallberg Y."/>
            <person name="Tangrot J."/>
            <person name="Rosling A."/>
        </authorList>
    </citation>
    <scope>NUCLEOTIDE SEQUENCE</scope>
    <source>
        <strain evidence="1">UK204</strain>
    </source>
</reference>
<organism evidence="1 2">
    <name type="scientific">Funneliformis caledonium</name>
    <dbReference type="NCBI Taxonomy" id="1117310"/>
    <lineage>
        <taxon>Eukaryota</taxon>
        <taxon>Fungi</taxon>
        <taxon>Fungi incertae sedis</taxon>
        <taxon>Mucoromycota</taxon>
        <taxon>Glomeromycotina</taxon>
        <taxon>Glomeromycetes</taxon>
        <taxon>Glomerales</taxon>
        <taxon>Glomeraceae</taxon>
        <taxon>Funneliformis</taxon>
    </lineage>
</organism>
<protein>
    <submittedName>
        <fullName evidence="1">5498_t:CDS:1</fullName>
    </submittedName>
</protein>
<evidence type="ECO:0000313" key="1">
    <source>
        <dbReference type="EMBL" id="CAG8654244.1"/>
    </source>
</evidence>
<evidence type="ECO:0000313" key="2">
    <source>
        <dbReference type="Proteomes" id="UP000789570"/>
    </source>
</evidence>
<dbReference type="EMBL" id="CAJVPQ010004569">
    <property type="protein sequence ID" value="CAG8654244.1"/>
    <property type="molecule type" value="Genomic_DNA"/>
</dbReference>
<name>A0A9N9DZS4_9GLOM</name>
<gene>
    <name evidence="1" type="ORF">FCALED_LOCUS11227</name>
</gene>
<comment type="caution">
    <text evidence="1">The sequence shown here is derived from an EMBL/GenBank/DDBJ whole genome shotgun (WGS) entry which is preliminary data.</text>
</comment>